<proteinExistence type="predicted"/>
<sequence length="145" mass="17288">MKDEIINIIKEAMGENYKKVLWIFQEHIKNLINCYPSNENGLVFEYKSRISSNDVISIIMFEKTGQKINISLFFENTRKKEKILELNPEEKNPEELILKALFIKNKKVLLSDLFILDKISMYYTRNKMFKEFQKLMIDNKEKGIV</sequence>
<accession>A0A5Y8W390</accession>
<reference evidence="1" key="1">
    <citation type="submission" date="2019-08" db="EMBL/GenBank/DDBJ databases">
        <authorList>
            <person name="Ashton P.M."/>
            <person name="Dallman T."/>
            <person name="Nair S."/>
            <person name="De Pinna E."/>
            <person name="Peters T."/>
            <person name="Grant K."/>
        </authorList>
    </citation>
    <scope>NUCLEOTIDE SEQUENCE</scope>
    <source>
        <strain evidence="1">275664</strain>
    </source>
</reference>
<comment type="caution">
    <text evidence="1">The sequence shown here is derived from an EMBL/GenBank/DDBJ whole genome shotgun (WGS) entry which is preliminary data.</text>
</comment>
<dbReference type="RefSeq" id="WP_052798558.1">
    <property type="nucleotide sequence ID" value="NZ_CAKJUU010000013.1"/>
</dbReference>
<dbReference type="EMBL" id="AAKBNA010000077">
    <property type="protein sequence ID" value="ECQ5612301.1"/>
    <property type="molecule type" value="Genomic_DNA"/>
</dbReference>
<dbReference type="AlphaFoldDB" id="A0A5Y8W390"/>
<gene>
    <name evidence="1" type="ORF">FZK63_09380</name>
</gene>
<organism evidence="1">
    <name type="scientific">Campylobacter jejuni</name>
    <dbReference type="NCBI Taxonomy" id="197"/>
    <lineage>
        <taxon>Bacteria</taxon>
        <taxon>Pseudomonadati</taxon>
        <taxon>Campylobacterota</taxon>
        <taxon>Epsilonproteobacteria</taxon>
        <taxon>Campylobacterales</taxon>
        <taxon>Campylobacteraceae</taxon>
        <taxon>Campylobacter</taxon>
    </lineage>
</organism>
<protein>
    <submittedName>
        <fullName evidence="1">Uncharacterized protein</fullName>
    </submittedName>
</protein>
<name>A0A5Y8W390_CAMJU</name>
<evidence type="ECO:0000313" key="1">
    <source>
        <dbReference type="EMBL" id="ECQ5612301.1"/>
    </source>
</evidence>